<dbReference type="OrthoDB" id="153096at2759"/>
<sequence>MTSPSTQASSAALSMAVSSAAGLSSSSVAAGISLSPGAPLRYGTQPATNSETGVTFSSSFASPSRTAVPHSLFPTMPPAFPWPAPTLVQRMSLDPPPLSAGPFSGPTFVGSPGVSSTLPPLRTTVGSAAGSPLADLVHSISHVATNVTNIVTTKLLAVEDYTTWRTQFESFLVSQGLLGMVDGSIQVPPAYSIDALNRQTHNPEFSTWLRIDQTIRSWLFATLSRDVLIDVRDLKHSYEIWERLESRFMSASLARSMELKRLFNQIKKKPDQSMDNYLREIKTLADDLATINCPVPQREILKTTSMGLGPEYESLYTTVSLFGQNFPFETLRNHLLELEQRVLYLRSQESKSIHQAFGAAVSYPRQSSGQQPTQQNSGSTHPVGQQTYPVGQARQNDAPQRGRGRGRDRGRGGRGRGRGQQQQAYWFPQGHPIYYPGGGGQQSTPAGGVTSTGTVICNSAVSHLNINALPVCVTNISHTGLPSDGGILGSVPHPVVCQICFSAGHSAINCPSRFTQPTSPALLTTPGDTTPALWFPDSGASAHMTASEGQSNRGNTSASY</sequence>
<dbReference type="PANTHER" id="PTHR47481">
    <property type="match status" value="1"/>
</dbReference>
<evidence type="ECO:0008006" key="4">
    <source>
        <dbReference type="Google" id="ProtNLM"/>
    </source>
</evidence>
<feature type="region of interest" description="Disordered" evidence="1">
    <location>
        <begin position="536"/>
        <end position="560"/>
    </location>
</feature>
<feature type="compositionally biased region" description="Polar residues" evidence="1">
    <location>
        <begin position="364"/>
        <end position="398"/>
    </location>
</feature>
<gene>
    <name evidence="2" type="ORF">CEURO_LOCUS18537</name>
</gene>
<evidence type="ECO:0000256" key="1">
    <source>
        <dbReference type="SAM" id="MobiDB-lite"/>
    </source>
</evidence>
<dbReference type="PANTHER" id="PTHR47481:SF42">
    <property type="entry name" value="RHO GTPASE-ACTIVATING PROTEIN GACK-LIKE"/>
    <property type="match status" value="1"/>
</dbReference>
<dbReference type="Pfam" id="PF14223">
    <property type="entry name" value="Retrotran_gag_2"/>
    <property type="match status" value="1"/>
</dbReference>
<comment type="caution">
    <text evidence="2">The sequence shown here is derived from an EMBL/GenBank/DDBJ whole genome shotgun (WGS) entry which is preliminary data.</text>
</comment>
<accession>A0A9P1EJ31</accession>
<evidence type="ECO:0000313" key="3">
    <source>
        <dbReference type="Proteomes" id="UP001152484"/>
    </source>
</evidence>
<dbReference type="EMBL" id="CAMAPE010000053">
    <property type="protein sequence ID" value="CAH9109700.1"/>
    <property type="molecule type" value="Genomic_DNA"/>
</dbReference>
<dbReference type="Proteomes" id="UP001152484">
    <property type="component" value="Unassembled WGS sequence"/>
</dbReference>
<name>A0A9P1EJ31_CUSEU</name>
<feature type="compositionally biased region" description="Polar residues" evidence="1">
    <location>
        <begin position="547"/>
        <end position="560"/>
    </location>
</feature>
<dbReference type="AlphaFoldDB" id="A0A9P1EJ31"/>
<organism evidence="2 3">
    <name type="scientific">Cuscuta europaea</name>
    <name type="common">European dodder</name>
    <dbReference type="NCBI Taxonomy" id="41803"/>
    <lineage>
        <taxon>Eukaryota</taxon>
        <taxon>Viridiplantae</taxon>
        <taxon>Streptophyta</taxon>
        <taxon>Embryophyta</taxon>
        <taxon>Tracheophyta</taxon>
        <taxon>Spermatophyta</taxon>
        <taxon>Magnoliopsida</taxon>
        <taxon>eudicotyledons</taxon>
        <taxon>Gunneridae</taxon>
        <taxon>Pentapetalae</taxon>
        <taxon>asterids</taxon>
        <taxon>lamiids</taxon>
        <taxon>Solanales</taxon>
        <taxon>Convolvulaceae</taxon>
        <taxon>Cuscuteae</taxon>
        <taxon>Cuscuta</taxon>
        <taxon>Cuscuta subgen. Cuscuta</taxon>
    </lineage>
</organism>
<evidence type="ECO:0000313" key="2">
    <source>
        <dbReference type="EMBL" id="CAH9109700.1"/>
    </source>
</evidence>
<proteinExistence type="predicted"/>
<protein>
    <recommendedName>
        <fullName evidence="4">Retrotransposon gag domain-containing protein</fullName>
    </recommendedName>
</protein>
<reference evidence="2" key="1">
    <citation type="submission" date="2022-07" db="EMBL/GenBank/DDBJ databases">
        <authorList>
            <person name="Macas J."/>
            <person name="Novak P."/>
            <person name="Neumann P."/>
        </authorList>
    </citation>
    <scope>NUCLEOTIDE SEQUENCE</scope>
</reference>
<keyword evidence="3" id="KW-1185">Reference proteome</keyword>
<feature type="region of interest" description="Disordered" evidence="1">
    <location>
        <begin position="361"/>
        <end position="423"/>
    </location>
</feature>